<organism evidence="8 9">
    <name type="scientific">Marinobacterium lutimaris</name>
    <dbReference type="NCBI Taxonomy" id="568106"/>
    <lineage>
        <taxon>Bacteria</taxon>
        <taxon>Pseudomonadati</taxon>
        <taxon>Pseudomonadota</taxon>
        <taxon>Gammaproteobacteria</taxon>
        <taxon>Oceanospirillales</taxon>
        <taxon>Oceanospirillaceae</taxon>
        <taxon>Marinobacterium</taxon>
    </lineage>
</organism>
<feature type="domain" description="SoxA A3" evidence="7">
    <location>
        <begin position="492"/>
        <end position="577"/>
    </location>
</feature>
<dbReference type="Pfam" id="PF08669">
    <property type="entry name" value="GCV_T_C"/>
    <property type="match status" value="1"/>
</dbReference>
<feature type="domain" description="GCVT N-terminal" evidence="4">
    <location>
        <begin position="587"/>
        <end position="867"/>
    </location>
</feature>
<dbReference type="InterPro" id="IPR028896">
    <property type="entry name" value="GcvT/YgfZ/DmdA"/>
</dbReference>
<evidence type="ECO:0000259" key="4">
    <source>
        <dbReference type="Pfam" id="PF01571"/>
    </source>
</evidence>
<dbReference type="Gene3D" id="3.10.20.440">
    <property type="entry name" value="2Fe-2S iron-sulphur cluster binding domain, sarcosine oxidase, alpha subunit, N-terminal domain"/>
    <property type="match status" value="1"/>
</dbReference>
<dbReference type="SUPFAM" id="SSF101790">
    <property type="entry name" value="Aminomethyltransferase beta-barrel domain"/>
    <property type="match status" value="1"/>
</dbReference>
<dbReference type="RefSeq" id="WP_104003488.1">
    <property type="nucleotide sequence ID" value="NZ_FNVQ01000002.1"/>
</dbReference>
<dbReference type="Pfam" id="PF17806">
    <property type="entry name" value="SO_alpha_A3"/>
    <property type="match status" value="1"/>
</dbReference>
<protein>
    <submittedName>
        <fullName evidence="8">N-methylglutamate dehydrogenase subunit C</fullName>
    </submittedName>
</protein>
<dbReference type="Pfam" id="PF07992">
    <property type="entry name" value="Pyr_redox_2"/>
    <property type="match status" value="1"/>
</dbReference>
<dbReference type="SUPFAM" id="SSF103025">
    <property type="entry name" value="Folate-binding domain"/>
    <property type="match status" value="1"/>
</dbReference>
<comment type="similarity">
    <text evidence="1">Belongs to the GcvT family.</text>
</comment>
<dbReference type="InterPro" id="IPR023753">
    <property type="entry name" value="FAD/NAD-binding_dom"/>
</dbReference>
<dbReference type="Gene3D" id="3.30.1360.120">
    <property type="entry name" value="Probable tRNA modification gtpase trme, domain 1"/>
    <property type="match status" value="1"/>
</dbReference>
<evidence type="ECO:0000256" key="2">
    <source>
        <dbReference type="ARBA" id="ARBA00022576"/>
    </source>
</evidence>
<dbReference type="InterPro" id="IPR027266">
    <property type="entry name" value="TrmE/GcvT-like"/>
</dbReference>
<evidence type="ECO:0000259" key="6">
    <source>
        <dbReference type="Pfam" id="PF08669"/>
    </source>
</evidence>
<keyword evidence="9" id="KW-1185">Reference proteome</keyword>
<keyword evidence="2" id="KW-0032">Aminotransferase</keyword>
<name>A0A1H6B4C0_9GAMM</name>
<evidence type="ECO:0000256" key="1">
    <source>
        <dbReference type="ARBA" id="ARBA00008609"/>
    </source>
</evidence>
<dbReference type="GO" id="GO:0008483">
    <property type="term" value="F:transaminase activity"/>
    <property type="evidence" value="ECO:0007669"/>
    <property type="project" value="UniProtKB-KW"/>
</dbReference>
<dbReference type="GO" id="GO:0016491">
    <property type="term" value="F:oxidoreductase activity"/>
    <property type="evidence" value="ECO:0007669"/>
    <property type="project" value="UniProtKB-KW"/>
</dbReference>
<dbReference type="InterPro" id="IPR029043">
    <property type="entry name" value="GcvT/YgfZ_C"/>
</dbReference>
<reference evidence="8 9" key="1">
    <citation type="submission" date="2016-10" db="EMBL/GenBank/DDBJ databases">
        <authorList>
            <person name="de Groot N.N."/>
        </authorList>
    </citation>
    <scope>NUCLEOTIDE SEQUENCE [LARGE SCALE GENOMIC DNA]</scope>
    <source>
        <strain evidence="8 9">DSM 22012</strain>
    </source>
</reference>
<dbReference type="Proteomes" id="UP000236745">
    <property type="component" value="Unassembled WGS sequence"/>
</dbReference>
<sequence length="983" mass="106919">MKYRLDPQPLEWIDRRESVSFRFEGQSFSGFSGDSLSSALLASGQKLLGRSFKYHRPRGVLSMANHDVNALFQSDEATNIRGDVTPVSEGLDLRACNVNGSLANDKDSYIGLLSRFLPVGFYYKAFHKPKKYFPFWEKIIREKAGLGEISTDWSATRQPKQYGFCDVLVIGAGASGMSAALTAADAGADVVLVDENPHIGGSLDYQLANVKEAAAVRADLKTRVRSHAHIRLLEGHYAAGWYTDHYVPLVGADGIVKMRAEQVIMATGVMEQPSVFRNNDLPGVMLASAAQRLITRYAVKPGQRAVVLTGNDEGYRAALDLLEAGIEVAAVIDLEWLDKRGPWAEQVKAKNIPILEQSAIYEAKGKDALTGVVVGEFDGRGCDSGLTRKFACDLLLMSVGWAPASQMLYQSGCKLGYDKKAHQILPRALSNGQHACGRLNGAFTLEQRLADGERAAKDAVAQLNGESVNMDLTLHRDSVAHSHDWPIIRHPKGKNFLDIDEDLQLKDLINAAKEGFDNIELMKRFSTNGMGPSQGKHSNMNGIRVLAEITGKSIDETGSTTARPMFHPVPVSAMAGRRFRPERLTPMHQWHLDNGVQLMEAGQWMRPEYYLPVSEAGASDAAGAGQIDQRQQAILQEVQAVRSGLGLIDVSTLGKIEVMGPDAARLLDVVYTMTMSTIKIGMTRYALAVDDSGVIIDDGIVGRIAEDRFYVTATTSHAAAAFRTLSLKIQELGLNVRLANLTGSMAAMNLAGPASRKLLSGLTDVDLSEANFPYLGMREGTLCGYPVRLIRVGFVGELGYEIHLPAAGAMEVWETLMREGQSAGIRPFGVEAQRILRLEKGHIIVGQDTDGLTNPFEANMSWAVPLKSKPWFTGKPSLALLKARCQRKLIGFRLPQGFNGQLPKECHLIIENGEIAGRITSIAYSPSLGRTIGLAMVDLPLADGATELKVRVDGGAMVSIEPCPTPFYDADGARQTADLTEVA</sequence>
<proteinExistence type="inferred from homology"/>
<evidence type="ECO:0000256" key="3">
    <source>
        <dbReference type="ARBA" id="ARBA00023002"/>
    </source>
</evidence>
<dbReference type="Pfam" id="PF01571">
    <property type="entry name" value="GCV_T"/>
    <property type="match status" value="1"/>
</dbReference>
<dbReference type="Pfam" id="PF13510">
    <property type="entry name" value="Fer2_4"/>
    <property type="match status" value="1"/>
</dbReference>
<evidence type="ECO:0000259" key="5">
    <source>
        <dbReference type="Pfam" id="PF07992"/>
    </source>
</evidence>
<dbReference type="InterPro" id="IPR013977">
    <property type="entry name" value="GcvT_C"/>
</dbReference>
<dbReference type="InterPro" id="IPR036188">
    <property type="entry name" value="FAD/NAD-bd_sf"/>
</dbReference>
<dbReference type="PRINTS" id="PR00368">
    <property type="entry name" value="FADPNR"/>
</dbReference>
<accession>A0A1H6B4C0</accession>
<dbReference type="EMBL" id="FNVQ01000002">
    <property type="protein sequence ID" value="SEG55678.1"/>
    <property type="molecule type" value="Genomic_DNA"/>
</dbReference>
<feature type="domain" description="FAD/NAD(P)-binding" evidence="5">
    <location>
        <begin position="166"/>
        <end position="416"/>
    </location>
</feature>
<dbReference type="SUPFAM" id="SSF51905">
    <property type="entry name" value="FAD/NAD(P)-binding domain"/>
    <property type="match status" value="1"/>
</dbReference>
<dbReference type="InterPro" id="IPR006222">
    <property type="entry name" value="GCVT_N"/>
</dbReference>
<dbReference type="PANTHER" id="PTHR43757">
    <property type="entry name" value="AMINOMETHYLTRANSFERASE"/>
    <property type="match status" value="1"/>
</dbReference>
<dbReference type="AlphaFoldDB" id="A0A1H6B4C0"/>
<gene>
    <name evidence="8" type="ORF">SAMN05444390_102397</name>
</gene>
<dbReference type="InterPro" id="IPR042204">
    <property type="entry name" value="2Fe-2S-bd_N"/>
</dbReference>
<keyword evidence="3" id="KW-0560">Oxidoreductase</keyword>
<evidence type="ECO:0000313" key="9">
    <source>
        <dbReference type="Proteomes" id="UP000236745"/>
    </source>
</evidence>
<dbReference type="PANTHER" id="PTHR43757:SF2">
    <property type="entry name" value="AMINOMETHYLTRANSFERASE, MITOCHONDRIAL"/>
    <property type="match status" value="1"/>
</dbReference>
<dbReference type="InterPro" id="IPR041117">
    <property type="entry name" value="SoxA_A3"/>
</dbReference>
<evidence type="ECO:0000259" key="7">
    <source>
        <dbReference type="Pfam" id="PF17806"/>
    </source>
</evidence>
<dbReference type="OrthoDB" id="5287468at2"/>
<dbReference type="PRINTS" id="PR00469">
    <property type="entry name" value="PNDRDTASEII"/>
</dbReference>
<feature type="domain" description="Aminomethyltransferase C-terminal" evidence="6">
    <location>
        <begin position="887"/>
        <end position="969"/>
    </location>
</feature>
<dbReference type="Gene3D" id="3.50.50.60">
    <property type="entry name" value="FAD/NAD(P)-binding domain"/>
    <property type="match status" value="2"/>
</dbReference>
<keyword evidence="2" id="KW-0808">Transferase</keyword>
<evidence type="ECO:0000313" key="8">
    <source>
        <dbReference type="EMBL" id="SEG55678.1"/>
    </source>
</evidence>